<dbReference type="EMBL" id="SFBR01000034">
    <property type="protein sequence ID" value="TRT89272.1"/>
    <property type="molecule type" value="Genomic_DNA"/>
</dbReference>
<feature type="domain" description="Glycosyl transferase family 1" evidence="1">
    <location>
        <begin position="225"/>
        <end position="367"/>
    </location>
</feature>
<evidence type="ECO:0000313" key="2">
    <source>
        <dbReference type="EMBL" id="TRT89272.1"/>
    </source>
</evidence>
<name>A0A552AUY6_MICAE</name>
<dbReference type="Gene3D" id="3.40.50.2000">
    <property type="entry name" value="Glycogen Phosphorylase B"/>
    <property type="match status" value="1"/>
</dbReference>
<protein>
    <submittedName>
        <fullName evidence="2">Glycosyltransferase family 1 protein</fullName>
    </submittedName>
</protein>
<dbReference type="AlphaFoldDB" id="A0A552AUY6"/>
<dbReference type="InterPro" id="IPR001296">
    <property type="entry name" value="Glyco_trans_1"/>
</dbReference>
<organism evidence="2 3">
    <name type="scientific">Microcystis aeruginosa Ma_OC_H_19870700_S124</name>
    <dbReference type="NCBI Taxonomy" id="2486262"/>
    <lineage>
        <taxon>Bacteria</taxon>
        <taxon>Bacillati</taxon>
        <taxon>Cyanobacteriota</taxon>
        <taxon>Cyanophyceae</taxon>
        <taxon>Oscillatoriophycideae</taxon>
        <taxon>Chroococcales</taxon>
        <taxon>Microcystaceae</taxon>
        <taxon>Microcystis</taxon>
    </lineage>
</organism>
<keyword evidence="2" id="KW-0808">Transferase</keyword>
<comment type="caution">
    <text evidence="2">The sequence shown here is derived from an EMBL/GenBank/DDBJ whole genome shotgun (WGS) entry which is preliminary data.</text>
</comment>
<proteinExistence type="predicted"/>
<evidence type="ECO:0000259" key="1">
    <source>
        <dbReference type="Pfam" id="PF00534"/>
    </source>
</evidence>
<accession>A0A552AUY6</accession>
<dbReference type="GO" id="GO:0016757">
    <property type="term" value="F:glycosyltransferase activity"/>
    <property type="evidence" value="ECO:0007669"/>
    <property type="project" value="InterPro"/>
</dbReference>
<dbReference type="Pfam" id="PF00534">
    <property type="entry name" value="Glycos_transf_1"/>
    <property type="match status" value="1"/>
</dbReference>
<gene>
    <name evidence="2" type="ORF">EWV63_04245</name>
</gene>
<dbReference type="Proteomes" id="UP000316280">
    <property type="component" value="Unassembled WGS sequence"/>
</dbReference>
<dbReference type="PANTHER" id="PTHR12526:SF636">
    <property type="entry name" value="BLL3647 PROTEIN"/>
    <property type="match status" value="1"/>
</dbReference>
<reference evidence="2 3" key="1">
    <citation type="submission" date="2019-01" db="EMBL/GenBank/DDBJ databases">
        <title>Coherence of Microcystis species and biogeography revealed through population genomics.</title>
        <authorList>
            <person name="Perez-Carrascal O.M."/>
            <person name="Terrat Y."/>
            <person name="Giani A."/>
            <person name="Fortin N."/>
            <person name="Tromas N."/>
            <person name="Shapiro B.J."/>
        </authorList>
    </citation>
    <scope>NUCLEOTIDE SEQUENCE [LARGE SCALE GENOMIC DNA]</scope>
    <source>
        <strain evidence="2">Ma_OC_H_19870700_S124</strain>
    </source>
</reference>
<dbReference type="SUPFAM" id="SSF53756">
    <property type="entry name" value="UDP-Glycosyltransferase/glycogen phosphorylase"/>
    <property type="match status" value="1"/>
</dbReference>
<dbReference type="PANTHER" id="PTHR12526">
    <property type="entry name" value="GLYCOSYLTRANSFERASE"/>
    <property type="match status" value="1"/>
</dbReference>
<sequence>MKINWFSPLPPARTDIAEYTVRVLPGLIKNCQLELWTDQTIYDREISRCVKVNHYQIDQMHWSAINHTDINIYHIGNNPDFHGNIWQISCRCPGIVVLHDLKLQHFFGGIYRELNQDKVGYINQMLRYYGIEGALAAEKFWNCELSTEFMAEYYPLTPLALKNALGVICHGQQTYQQLKQENLWLTGYLPLPYPSQGQSLIQETEKPTEKQLYQLIIFGYIGVNRCLELVLDSLASFPQKQAFRLDIYGEVWDSNYLLQKINSLNLNNLVTLHGFVTEAKLETALANADLAINLRYPTMGEASGSQLRIWSHGLPSLVTKIGWYSELPENTVGYVTVGNEIADLHQHFSQFLHDTQLYQTIGKNGQTWLENNHSPESYAKALVDFAREACQQRYRYAANYFIEKVGKEISYWNDDKISDLELKSLAETIHFLTS</sequence>
<evidence type="ECO:0000313" key="3">
    <source>
        <dbReference type="Proteomes" id="UP000316280"/>
    </source>
</evidence>